<feature type="domain" description="GST N-terminal" evidence="1">
    <location>
        <begin position="4"/>
        <end position="81"/>
    </location>
</feature>
<dbReference type="PROSITE" id="PS50404">
    <property type="entry name" value="GST_NTER"/>
    <property type="match status" value="1"/>
</dbReference>
<dbReference type="GeneID" id="24141467"/>
<evidence type="ECO:0000313" key="3">
    <source>
        <dbReference type="EMBL" id="KDO28120.1"/>
    </source>
</evidence>
<gene>
    <name evidence="3" type="ORF">SPRG_20277</name>
</gene>
<dbReference type="SUPFAM" id="SSF52833">
    <property type="entry name" value="Thioredoxin-like"/>
    <property type="match status" value="1"/>
</dbReference>
<dbReference type="SFLD" id="SFLDS00019">
    <property type="entry name" value="Glutathione_Transferase_(cytos"/>
    <property type="match status" value="1"/>
</dbReference>
<dbReference type="STRING" id="695850.A0A067CG17"/>
<dbReference type="InterPro" id="IPR010987">
    <property type="entry name" value="Glutathione-S-Trfase_C-like"/>
</dbReference>
<dbReference type="InterPro" id="IPR050213">
    <property type="entry name" value="GST_superfamily"/>
</dbReference>
<dbReference type="Proteomes" id="UP000030745">
    <property type="component" value="Unassembled WGS sequence"/>
</dbReference>
<evidence type="ECO:0000313" key="4">
    <source>
        <dbReference type="Proteomes" id="UP000030745"/>
    </source>
</evidence>
<proteinExistence type="predicted"/>
<evidence type="ECO:0000259" key="2">
    <source>
        <dbReference type="PROSITE" id="PS50405"/>
    </source>
</evidence>
<dbReference type="InterPro" id="IPR004046">
    <property type="entry name" value="GST_C"/>
</dbReference>
<dbReference type="Pfam" id="PF14497">
    <property type="entry name" value="GST_C_3"/>
    <property type="match status" value="1"/>
</dbReference>
<dbReference type="InterPro" id="IPR004045">
    <property type="entry name" value="Glutathione_S-Trfase_N"/>
</dbReference>
<dbReference type="EMBL" id="KK583213">
    <property type="protein sequence ID" value="KDO28120.1"/>
    <property type="molecule type" value="Genomic_DNA"/>
</dbReference>
<dbReference type="FunFam" id="3.40.30.10:FF:000035">
    <property type="entry name" value="hematopoietic prostaglandin D synthase"/>
    <property type="match status" value="1"/>
</dbReference>
<keyword evidence="4" id="KW-1185">Reference proteome</keyword>
<dbReference type="InterPro" id="IPR036282">
    <property type="entry name" value="Glutathione-S-Trfase_C_sf"/>
</dbReference>
<dbReference type="SFLD" id="SFLDG00363">
    <property type="entry name" value="AMPS_(cytGST):_Alpha-__Mu-__Pi"/>
    <property type="match status" value="1"/>
</dbReference>
<dbReference type="PANTHER" id="PTHR11571:SF252">
    <property type="entry name" value="GLUTATHIONE S-TRANSFERASE"/>
    <property type="match status" value="1"/>
</dbReference>
<dbReference type="CDD" id="cd03039">
    <property type="entry name" value="GST_N_Sigma_like"/>
    <property type="match status" value="1"/>
</dbReference>
<dbReference type="PROSITE" id="PS50405">
    <property type="entry name" value="GST_CTER"/>
    <property type="match status" value="1"/>
</dbReference>
<dbReference type="KEGG" id="spar:SPRG_20277"/>
<dbReference type="AlphaFoldDB" id="A0A067CG17"/>
<feature type="domain" description="GST C-terminal" evidence="2">
    <location>
        <begin position="83"/>
        <end position="206"/>
    </location>
</feature>
<evidence type="ECO:0008006" key="5">
    <source>
        <dbReference type="Google" id="ProtNLM"/>
    </source>
</evidence>
<dbReference type="Pfam" id="PF02798">
    <property type="entry name" value="GST_N"/>
    <property type="match status" value="1"/>
</dbReference>
<dbReference type="GO" id="GO:0006749">
    <property type="term" value="P:glutathione metabolic process"/>
    <property type="evidence" value="ECO:0007669"/>
    <property type="project" value="TreeGrafter"/>
</dbReference>
<name>A0A067CG17_SAPPC</name>
<evidence type="ECO:0000259" key="1">
    <source>
        <dbReference type="PROSITE" id="PS50404"/>
    </source>
</evidence>
<sequence length="206" mass="22554">MTLPTLKLTYFDMTGRAELVRLALHAGGVPFEDERLTREQFGAVKPTLPFKQVPTLTVDGVVMAQSHAMARYAGRLSGLYPTDALEAFRVDELLAASDDTLAKLMPSFREQDPAKRLALREEAAAGPLPEHFACIEARLPVTGTYFLGDQLSIADLELYGARKMMASGWLDGIPTTILDAYARWNAIADAVAAHPKVLEWEAAHAK</sequence>
<dbReference type="SFLD" id="SFLDG01205">
    <property type="entry name" value="AMPS.1"/>
    <property type="match status" value="1"/>
</dbReference>
<reference evidence="3 4" key="1">
    <citation type="journal article" date="2013" name="PLoS Genet.">
        <title>Distinctive expansion of potential virulence genes in the genome of the oomycete fish pathogen Saprolegnia parasitica.</title>
        <authorList>
            <person name="Jiang R.H."/>
            <person name="de Bruijn I."/>
            <person name="Haas B.J."/>
            <person name="Belmonte R."/>
            <person name="Lobach L."/>
            <person name="Christie J."/>
            <person name="van den Ackerveken G."/>
            <person name="Bottin A."/>
            <person name="Bulone V."/>
            <person name="Diaz-Moreno S.M."/>
            <person name="Dumas B."/>
            <person name="Fan L."/>
            <person name="Gaulin E."/>
            <person name="Govers F."/>
            <person name="Grenville-Briggs L.J."/>
            <person name="Horner N.R."/>
            <person name="Levin J.Z."/>
            <person name="Mammella M."/>
            <person name="Meijer H.J."/>
            <person name="Morris P."/>
            <person name="Nusbaum C."/>
            <person name="Oome S."/>
            <person name="Phillips A.J."/>
            <person name="van Rooyen D."/>
            <person name="Rzeszutek E."/>
            <person name="Saraiva M."/>
            <person name="Secombes C.J."/>
            <person name="Seidl M.F."/>
            <person name="Snel B."/>
            <person name="Stassen J.H."/>
            <person name="Sykes S."/>
            <person name="Tripathy S."/>
            <person name="van den Berg H."/>
            <person name="Vega-Arreguin J.C."/>
            <person name="Wawra S."/>
            <person name="Young S.K."/>
            <person name="Zeng Q."/>
            <person name="Dieguez-Uribeondo J."/>
            <person name="Russ C."/>
            <person name="Tyler B.M."/>
            <person name="van West P."/>
        </authorList>
    </citation>
    <scope>NUCLEOTIDE SEQUENCE [LARGE SCALE GENOMIC DNA]</scope>
    <source>
        <strain evidence="3 4">CBS 223.65</strain>
    </source>
</reference>
<dbReference type="OMA" id="EHFACIE"/>
<dbReference type="InterPro" id="IPR036249">
    <property type="entry name" value="Thioredoxin-like_sf"/>
</dbReference>
<protein>
    <recommendedName>
        <fullName evidence="5">Glutathione S-transferase</fullName>
    </recommendedName>
</protein>
<accession>A0A067CG17</accession>
<dbReference type="InterPro" id="IPR040079">
    <property type="entry name" value="Glutathione_S-Trfase"/>
</dbReference>
<dbReference type="PANTHER" id="PTHR11571">
    <property type="entry name" value="GLUTATHIONE S-TRANSFERASE"/>
    <property type="match status" value="1"/>
</dbReference>
<dbReference type="RefSeq" id="XP_012201259.1">
    <property type="nucleotide sequence ID" value="XM_012345869.1"/>
</dbReference>
<dbReference type="Gene3D" id="1.20.1050.10">
    <property type="match status" value="1"/>
</dbReference>
<dbReference type="SUPFAM" id="SSF47616">
    <property type="entry name" value="GST C-terminal domain-like"/>
    <property type="match status" value="1"/>
</dbReference>
<dbReference type="Gene3D" id="3.40.30.10">
    <property type="entry name" value="Glutaredoxin"/>
    <property type="match status" value="1"/>
</dbReference>
<dbReference type="GO" id="GO:0004364">
    <property type="term" value="F:glutathione transferase activity"/>
    <property type="evidence" value="ECO:0007669"/>
    <property type="project" value="TreeGrafter"/>
</dbReference>
<dbReference type="OrthoDB" id="420389at2759"/>
<organism evidence="3 4">
    <name type="scientific">Saprolegnia parasitica (strain CBS 223.65)</name>
    <dbReference type="NCBI Taxonomy" id="695850"/>
    <lineage>
        <taxon>Eukaryota</taxon>
        <taxon>Sar</taxon>
        <taxon>Stramenopiles</taxon>
        <taxon>Oomycota</taxon>
        <taxon>Saprolegniomycetes</taxon>
        <taxon>Saprolegniales</taxon>
        <taxon>Saprolegniaceae</taxon>
        <taxon>Saprolegnia</taxon>
    </lineage>
</organism>
<dbReference type="VEuPathDB" id="FungiDB:SPRG_20277"/>